<evidence type="ECO:0000259" key="3">
    <source>
        <dbReference type="Pfam" id="PF13439"/>
    </source>
</evidence>
<dbReference type="Proteomes" id="UP000751614">
    <property type="component" value="Unassembled WGS sequence"/>
</dbReference>
<reference evidence="4 5" key="1">
    <citation type="submission" date="2019-05" db="EMBL/GenBank/DDBJ databases">
        <title>Flagellimonas sp. AsT0115, sp. nov., isolated from a marine red algae, Asparagopsis taxiformis.</title>
        <authorList>
            <person name="Kim J."/>
            <person name="Jeong S.E."/>
            <person name="Jeon C.O."/>
        </authorList>
    </citation>
    <scope>NUCLEOTIDE SEQUENCE [LARGE SCALE GENOMIC DNA]</scope>
    <source>
        <strain evidence="4 5">AsT0115</strain>
    </source>
</reference>
<evidence type="ECO:0000313" key="4">
    <source>
        <dbReference type="EMBL" id="TMU56207.1"/>
    </source>
</evidence>
<feature type="domain" description="Glycosyl transferase family 1" evidence="2">
    <location>
        <begin position="196"/>
        <end position="353"/>
    </location>
</feature>
<dbReference type="InterPro" id="IPR028098">
    <property type="entry name" value="Glyco_trans_4-like_N"/>
</dbReference>
<gene>
    <name evidence="4" type="ORF">FGG15_01310</name>
</gene>
<dbReference type="EMBL" id="VCNI01000001">
    <property type="protein sequence ID" value="TMU56207.1"/>
    <property type="molecule type" value="Genomic_DNA"/>
</dbReference>
<dbReference type="PANTHER" id="PTHR46401:SF2">
    <property type="entry name" value="GLYCOSYLTRANSFERASE WBBK-RELATED"/>
    <property type="match status" value="1"/>
</dbReference>
<comment type="caution">
    <text evidence="4">The sequence shown here is derived from an EMBL/GenBank/DDBJ whole genome shotgun (WGS) entry which is preliminary data.</text>
</comment>
<dbReference type="Pfam" id="PF00534">
    <property type="entry name" value="Glycos_transf_1"/>
    <property type="match status" value="1"/>
</dbReference>
<organism evidence="4 5">
    <name type="scientific">Flagellimonas algicola</name>
    <dbReference type="NCBI Taxonomy" id="2583815"/>
    <lineage>
        <taxon>Bacteria</taxon>
        <taxon>Pseudomonadati</taxon>
        <taxon>Bacteroidota</taxon>
        <taxon>Flavobacteriia</taxon>
        <taxon>Flavobacteriales</taxon>
        <taxon>Flavobacteriaceae</taxon>
        <taxon>Flagellimonas</taxon>
    </lineage>
</organism>
<proteinExistence type="predicted"/>
<evidence type="ECO:0000259" key="2">
    <source>
        <dbReference type="Pfam" id="PF00534"/>
    </source>
</evidence>
<dbReference type="Pfam" id="PF13439">
    <property type="entry name" value="Glyco_transf_4"/>
    <property type="match status" value="1"/>
</dbReference>
<sequence length="377" mass="44057">MKILHLNAYYIDNHLYSQLYTILDADLEQRVYIPIKTDRKPENVVDLNQGELIFEKVIKPNHKYNYFRKIKEITNALIQKQAHQDIDFIHAHNLFTDGVVAYNLKKKFGLKYIVAVRTTDIALQYKYMYHRRFRAKKVLEEAEQVIFISPTYRDKLFQMMSDTFVSRISPKVKIMPNGINDFWLENLQNPSGKSLDKRVNLLYVGQIMQRKNVLPLIQALQKLNETTDKEFHLTVVGGENQYEKEFYNRFLNEIKSNDWVDYKGKIKDKEKLLQAYRHADIFAMPAKGELFGLVYIEALSQGKPVLYASGEGIDGFLEGRGVGVSVNPDNLEGICDGISQIVDSYETYRDFTKVVKPFNWNSIANLYKTMYQRNEQD</sequence>
<dbReference type="Gene3D" id="3.40.50.2000">
    <property type="entry name" value="Glycogen Phosphorylase B"/>
    <property type="match status" value="2"/>
</dbReference>
<keyword evidence="1" id="KW-0808">Transferase</keyword>
<keyword evidence="5" id="KW-1185">Reference proteome</keyword>
<dbReference type="CDD" id="cd03801">
    <property type="entry name" value="GT4_PimA-like"/>
    <property type="match status" value="1"/>
</dbReference>
<dbReference type="SUPFAM" id="SSF53756">
    <property type="entry name" value="UDP-Glycosyltransferase/glycogen phosphorylase"/>
    <property type="match status" value="1"/>
</dbReference>
<dbReference type="RefSeq" id="WP_138832418.1">
    <property type="nucleotide sequence ID" value="NZ_VCNI01000001.1"/>
</dbReference>
<evidence type="ECO:0000313" key="5">
    <source>
        <dbReference type="Proteomes" id="UP000751614"/>
    </source>
</evidence>
<dbReference type="InterPro" id="IPR001296">
    <property type="entry name" value="Glyco_trans_1"/>
</dbReference>
<dbReference type="PANTHER" id="PTHR46401">
    <property type="entry name" value="GLYCOSYLTRANSFERASE WBBK-RELATED"/>
    <property type="match status" value="1"/>
</dbReference>
<feature type="domain" description="Glycosyltransferase subfamily 4-like N-terminal" evidence="3">
    <location>
        <begin position="44"/>
        <end position="180"/>
    </location>
</feature>
<evidence type="ECO:0000256" key="1">
    <source>
        <dbReference type="ARBA" id="ARBA00022679"/>
    </source>
</evidence>
<name>A0ABY2WMH6_9FLAO</name>
<accession>A0ABY2WMH6</accession>
<protein>
    <submittedName>
        <fullName evidence="4">Glycosyltransferase family 4 protein</fullName>
    </submittedName>
</protein>